<keyword evidence="4" id="KW-0496">Mitochondrion</keyword>
<sequence>MNSIINRIASRRVTFYSTLLIQSRKFSSNQIKKKEPVPQTKSTLRRFWKHVSVQSNPDTQTYEILLDKRPLKTPEGSKLAIPHSKKHLALLIAGEWEAQNNVLKQHSLPLTSLVSIANVIDKEVNSKQEVITRLLKYLDTDAICYQESYPDSLVELQQKHWLPILDWVQKTYNIEINITTGISGIRQPENTRNKLKDIIERFDSLKLSGFERATMLSKSFLIGLALVERKLSVEEASKASSIETISQTLRWGKLEAHDVENEDIRRQLGSVACAVMF</sequence>
<dbReference type="InterPro" id="IPR023335">
    <property type="entry name" value="ATP12_ortho_dom_sf"/>
</dbReference>
<evidence type="ECO:0000256" key="4">
    <source>
        <dbReference type="ARBA" id="ARBA00023128"/>
    </source>
</evidence>
<name>A0A397SU94_9GLOM</name>
<dbReference type="GO" id="GO:0033615">
    <property type="term" value="P:mitochondrial proton-transporting ATP synthase complex assembly"/>
    <property type="evidence" value="ECO:0007669"/>
    <property type="project" value="TreeGrafter"/>
</dbReference>
<dbReference type="EMBL" id="QKYT01000302">
    <property type="protein sequence ID" value="RIA87575.1"/>
    <property type="molecule type" value="Genomic_DNA"/>
</dbReference>
<reference evidence="6 7" key="1">
    <citation type="submission" date="2018-06" db="EMBL/GenBank/DDBJ databases">
        <title>Comparative genomics reveals the genomic features of Rhizophagus irregularis, R. cerebriforme, R. diaphanum and Gigaspora rosea, and their symbiotic lifestyle signature.</title>
        <authorList>
            <person name="Morin E."/>
            <person name="San Clemente H."/>
            <person name="Chen E.C.H."/>
            <person name="De La Providencia I."/>
            <person name="Hainaut M."/>
            <person name="Kuo A."/>
            <person name="Kohler A."/>
            <person name="Murat C."/>
            <person name="Tang N."/>
            <person name="Roy S."/>
            <person name="Loubradou J."/>
            <person name="Henrissat B."/>
            <person name="Grigoriev I.V."/>
            <person name="Corradi N."/>
            <person name="Roux C."/>
            <person name="Martin F.M."/>
        </authorList>
    </citation>
    <scope>NUCLEOTIDE SEQUENCE [LARGE SCALE GENOMIC DNA]</scope>
    <source>
        <strain evidence="6 7">DAOM 227022</strain>
    </source>
</reference>
<dbReference type="PANTHER" id="PTHR21013:SF10">
    <property type="entry name" value="ATP SYNTHASE MITOCHONDRIAL F1 COMPLEX ASSEMBLY FACTOR 2"/>
    <property type="match status" value="1"/>
</dbReference>
<dbReference type="PANTHER" id="PTHR21013">
    <property type="entry name" value="ATP SYNTHASE MITOCHONDRIAL F1 COMPLEX ASSEMBLY FACTOR 2/ATP12 PROTEIN, MITOCHONDRIAL PRECURSOR"/>
    <property type="match status" value="1"/>
</dbReference>
<dbReference type="InterPro" id="IPR042272">
    <property type="entry name" value="ATP12_ATP_synth-F1-assembly_N"/>
</dbReference>
<evidence type="ECO:0000256" key="1">
    <source>
        <dbReference type="ARBA" id="ARBA00004173"/>
    </source>
</evidence>
<dbReference type="AlphaFoldDB" id="A0A397SU94"/>
<keyword evidence="7" id="KW-1185">Reference proteome</keyword>
<comment type="caution">
    <text evidence="6">The sequence shown here is derived from an EMBL/GenBank/DDBJ whole genome shotgun (WGS) entry which is preliminary data.</text>
</comment>
<organism evidence="6 7">
    <name type="scientific">Glomus cerebriforme</name>
    <dbReference type="NCBI Taxonomy" id="658196"/>
    <lineage>
        <taxon>Eukaryota</taxon>
        <taxon>Fungi</taxon>
        <taxon>Fungi incertae sedis</taxon>
        <taxon>Mucoromycota</taxon>
        <taxon>Glomeromycotina</taxon>
        <taxon>Glomeromycetes</taxon>
        <taxon>Glomerales</taxon>
        <taxon>Glomeraceae</taxon>
        <taxon>Glomus</taxon>
    </lineage>
</organism>
<evidence type="ECO:0000256" key="2">
    <source>
        <dbReference type="ARBA" id="ARBA00008231"/>
    </source>
</evidence>
<evidence type="ECO:0000256" key="3">
    <source>
        <dbReference type="ARBA" id="ARBA00022946"/>
    </source>
</evidence>
<dbReference type="Proteomes" id="UP000265703">
    <property type="component" value="Unassembled WGS sequence"/>
</dbReference>
<comment type="subcellular location">
    <subcellularLocation>
        <location evidence="1">Mitochondrion</location>
    </subcellularLocation>
</comment>
<evidence type="ECO:0000256" key="5">
    <source>
        <dbReference type="ARBA" id="ARBA00023186"/>
    </source>
</evidence>
<dbReference type="SUPFAM" id="SSF160909">
    <property type="entry name" value="ATP12-like"/>
    <property type="match status" value="1"/>
</dbReference>
<keyword evidence="5" id="KW-0143">Chaperone</keyword>
<dbReference type="InterPro" id="IPR011419">
    <property type="entry name" value="ATP12_ATP_synth-F1-assembly"/>
</dbReference>
<keyword evidence="3" id="KW-0809">Transit peptide</keyword>
<proteinExistence type="inferred from homology"/>
<dbReference type="Gene3D" id="1.10.3580.10">
    <property type="entry name" value="ATP12 ATPase"/>
    <property type="match status" value="1"/>
</dbReference>
<comment type="similarity">
    <text evidence="2">Belongs to the ATP12 family.</text>
</comment>
<evidence type="ECO:0008006" key="8">
    <source>
        <dbReference type="Google" id="ProtNLM"/>
    </source>
</evidence>
<accession>A0A397SU94</accession>
<dbReference type="OrthoDB" id="5673at2759"/>
<evidence type="ECO:0000313" key="7">
    <source>
        <dbReference type="Proteomes" id="UP000265703"/>
    </source>
</evidence>
<protein>
    <recommendedName>
        <fullName evidence="8">ATP12-domain-containing protein</fullName>
    </recommendedName>
</protein>
<dbReference type="STRING" id="658196.A0A397SU94"/>
<evidence type="ECO:0000313" key="6">
    <source>
        <dbReference type="EMBL" id="RIA87575.1"/>
    </source>
</evidence>
<dbReference type="GO" id="GO:0005739">
    <property type="term" value="C:mitochondrion"/>
    <property type="evidence" value="ECO:0007669"/>
    <property type="project" value="UniProtKB-SubCell"/>
</dbReference>
<gene>
    <name evidence="6" type="ORF">C1645_695944</name>
</gene>
<dbReference type="Pfam" id="PF07542">
    <property type="entry name" value="ATP12"/>
    <property type="match status" value="1"/>
</dbReference>
<dbReference type="Gene3D" id="3.30.2180.10">
    <property type="entry name" value="ATP12-like"/>
    <property type="match status" value="1"/>
</dbReference>